<feature type="transmembrane region" description="Helical" evidence="6">
    <location>
        <begin position="190"/>
        <end position="217"/>
    </location>
</feature>
<evidence type="ECO:0000313" key="8">
    <source>
        <dbReference type="Proteomes" id="UP000625210"/>
    </source>
</evidence>
<evidence type="ECO:0000313" key="7">
    <source>
        <dbReference type="EMBL" id="GGE22171.1"/>
    </source>
</evidence>
<keyword evidence="8" id="KW-1185">Reference proteome</keyword>
<dbReference type="InterPro" id="IPR045225">
    <property type="entry name" value="Uracil/uridine/allantoin_perm"/>
</dbReference>
<dbReference type="GO" id="GO:0015205">
    <property type="term" value="F:nucleobase transmembrane transporter activity"/>
    <property type="evidence" value="ECO:0007669"/>
    <property type="project" value="TreeGrafter"/>
</dbReference>
<organism evidence="7 8">
    <name type="scientific">Marinithermofilum abyssi</name>
    <dbReference type="NCBI Taxonomy" id="1571185"/>
    <lineage>
        <taxon>Bacteria</taxon>
        <taxon>Bacillati</taxon>
        <taxon>Bacillota</taxon>
        <taxon>Bacilli</taxon>
        <taxon>Bacillales</taxon>
        <taxon>Thermoactinomycetaceae</taxon>
        <taxon>Marinithermofilum</taxon>
    </lineage>
</organism>
<dbReference type="CDD" id="cd11485">
    <property type="entry name" value="SLC-NCS1sbd_YbbW-like"/>
    <property type="match status" value="1"/>
</dbReference>
<feature type="transmembrane region" description="Helical" evidence="6">
    <location>
        <begin position="44"/>
        <end position="67"/>
    </location>
</feature>
<accession>A0A8J2VHF7</accession>
<dbReference type="NCBIfam" id="TIGR00800">
    <property type="entry name" value="ncs1"/>
    <property type="match status" value="1"/>
</dbReference>
<feature type="transmembrane region" description="Helical" evidence="6">
    <location>
        <begin position="270"/>
        <end position="293"/>
    </location>
</feature>
<feature type="transmembrane region" description="Helical" evidence="6">
    <location>
        <begin position="158"/>
        <end position="178"/>
    </location>
</feature>
<dbReference type="Proteomes" id="UP000625210">
    <property type="component" value="Unassembled WGS sequence"/>
</dbReference>
<reference evidence="7" key="2">
    <citation type="submission" date="2020-09" db="EMBL/GenBank/DDBJ databases">
        <authorList>
            <person name="Sun Q."/>
            <person name="Zhou Y."/>
        </authorList>
    </citation>
    <scope>NUCLEOTIDE SEQUENCE</scope>
    <source>
        <strain evidence="7">CGMCC 1.15179</strain>
    </source>
</reference>
<keyword evidence="4 6" id="KW-1133">Transmembrane helix</keyword>
<dbReference type="Pfam" id="PF02133">
    <property type="entry name" value="Transp_cyt_pur"/>
    <property type="match status" value="1"/>
</dbReference>
<reference evidence="7" key="1">
    <citation type="journal article" date="2014" name="Int. J. Syst. Evol. Microbiol.">
        <title>Complete genome sequence of Corynebacterium casei LMG S-19264T (=DSM 44701T), isolated from a smear-ripened cheese.</title>
        <authorList>
            <consortium name="US DOE Joint Genome Institute (JGI-PGF)"/>
            <person name="Walter F."/>
            <person name="Albersmeier A."/>
            <person name="Kalinowski J."/>
            <person name="Ruckert C."/>
        </authorList>
    </citation>
    <scope>NUCLEOTIDE SEQUENCE</scope>
    <source>
        <strain evidence="7">CGMCC 1.15179</strain>
    </source>
</reference>
<comment type="caution">
    <text evidence="7">The sequence shown here is derived from an EMBL/GenBank/DDBJ whole genome shotgun (WGS) entry which is preliminary data.</text>
</comment>
<evidence type="ECO:0000256" key="1">
    <source>
        <dbReference type="ARBA" id="ARBA00004141"/>
    </source>
</evidence>
<feature type="transmembrane region" description="Helical" evidence="6">
    <location>
        <begin position="452"/>
        <end position="471"/>
    </location>
</feature>
<evidence type="ECO:0000256" key="4">
    <source>
        <dbReference type="ARBA" id="ARBA00022989"/>
    </source>
</evidence>
<dbReference type="Gene3D" id="1.10.4160.10">
    <property type="entry name" value="Hydantoin permease"/>
    <property type="match status" value="1"/>
</dbReference>
<feature type="transmembrane region" description="Helical" evidence="6">
    <location>
        <begin position="313"/>
        <end position="335"/>
    </location>
</feature>
<dbReference type="GO" id="GO:0005886">
    <property type="term" value="C:plasma membrane"/>
    <property type="evidence" value="ECO:0007669"/>
    <property type="project" value="TreeGrafter"/>
</dbReference>
<dbReference type="AlphaFoldDB" id="A0A8J2VHF7"/>
<evidence type="ECO:0000256" key="5">
    <source>
        <dbReference type="ARBA" id="ARBA00023136"/>
    </source>
</evidence>
<dbReference type="PANTHER" id="PTHR30618">
    <property type="entry name" value="NCS1 FAMILY PURINE/PYRIMIDINE TRANSPORTER"/>
    <property type="match status" value="1"/>
</dbReference>
<name>A0A8J2VHF7_9BACL</name>
<keyword evidence="3 6" id="KW-0812">Transmembrane</keyword>
<feature type="transmembrane region" description="Helical" evidence="6">
    <location>
        <begin position="423"/>
        <end position="446"/>
    </location>
</feature>
<feature type="transmembrane region" description="Helical" evidence="6">
    <location>
        <begin position="126"/>
        <end position="152"/>
    </location>
</feature>
<evidence type="ECO:0000256" key="2">
    <source>
        <dbReference type="ARBA" id="ARBA00008974"/>
    </source>
</evidence>
<keyword evidence="5 6" id="KW-0472">Membrane</keyword>
<gene>
    <name evidence="7" type="ORF">GCM10011571_25290</name>
</gene>
<feature type="transmembrane region" description="Helical" evidence="6">
    <location>
        <begin position="229"/>
        <end position="249"/>
    </location>
</feature>
<comment type="subcellular location">
    <subcellularLocation>
        <location evidence="1">Membrane</location>
        <topology evidence="1">Multi-pass membrane protein</topology>
    </subcellularLocation>
</comment>
<dbReference type="InterPro" id="IPR012681">
    <property type="entry name" value="NCS1"/>
</dbReference>
<dbReference type="EMBL" id="BMHQ01000009">
    <property type="protein sequence ID" value="GGE22171.1"/>
    <property type="molecule type" value="Genomic_DNA"/>
</dbReference>
<feature type="transmembrane region" description="Helical" evidence="6">
    <location>
        <begin position="73"/>
        <end position="93"/>
    </location>
</feature>
<evidence type="ECO:0000256" key="6">
    <source>
        <dbReference type="SAM" id="Phobius"/>
    </source>
</evidence>
<feature type="transmembrane region" description="Helical" evidence="6">
    <location>
        <begin position="381"/>
        <end position="402"/>
    </location>
</feature>
<dbReference type="RefSeq" id="WP_188648260.1">
    <property type="nucleotide sequence ID" value="NZ_BMHQ01000009.1"/>
</dbReference>
<protein>
    <submittedName>
        <fullName evidence="7">Nitrate reductase</fullName>
    </submittedName>
</protein>
<evidence type="ECO:0000256" key="3">
    <source>
        <dbReference type="ARBA" id="ARBA00022692"/>
    </source>
</evidence>
<feature type="transmembrane region" description="Helical" evidence="6">
    <location>
        <begin position="347"/>
        <end position="369"/>
    </location>
</feature>
<dbReference type="InterPro" id="IPR001248">
    <property type="entry name" value="Pur-cyt_permease"/>
</dbReference>
<comment type="similarity">
    <text evidence="2">Belongs to the purine-cytosine permease (2.A.39) family.</text>
</comment>
<proteinExistence type="inferred from homology"/>
<sequence>MKSQVEKNGIVTLETQTAERLSESPLWNDDLRPTRREEHHWTTWNFAAMWISMCLCIPAYALAGGMISLGMNWWQAVMTVLLGNLIVLIPILLNAHAGTKFGIPYPVYARLWFGSKGAHIPALARALIAAGWFGINCWIGTTAIDGLLQAVYRGWWDVPGHTVIVFLLFWGLNVFVAYRGPESIKNLMKFSAPLLMAASLGLFIWAVTAAGGLGPMLSAPSKFDSAGEFLVVFFPSLMGCIAFWSTMALNIPDFCRYAKSQRAQVVGQSLSLPTAMGAFSFLAIAVTSATVVVFGEALWDPVAIITRFPAPVILLGAVVITISSLTINVGANVVAPARAIENLWPKRITFAMGAVITGLLGMAIQPWYIMENFGNYIFGWLGTYGALLGPIDGIAIADYWLVRKRRLALAELYQNEGRYHYRGGINWNSVIALIIGVAVPALGWLIPSLSILWDNALLVGMVTAVVVYTGLMRNHETLVSPVEYRSMTQMEDEPSLVSTANVSQ</sequence>
<dbReference type="PANTHER" id="PTHR30618:SF0">
    <property type="entry name" value="PURINE-URACIL PERMEASE NCS1"/>
    <property type="match status" value="1"/>
</dbReference>